<dbReference type="InterPro" id="IPR029055">
    <property type="entry name" value="Ntn_hydrolases_N"/>
</dbReference>
<accession>A0A1E7RFV2</accession>
<dbReference type="AlphaFoldDB" id="A0A1E7RFV2"/>
<feature type="domain" description="Peptidase C45 hydrolase" evidence="1">
    <location>
        <begin position="104"/>
        <end position="308"/>
    </location>
</feature>
<dbReference type="EMBL" id="MKKK01000001">
    <property type="protein sequence ID" value="OEY98107.1"/>
    <property type="molecule type" value="Genomic_DNA"/>
</dbReference>
<evidence type="ECO:0000313" key="2">
    <source>
        <dbReference type="EMBL" id="OEY98107.1"/>
    </source>
</evidence>
<dbReference type="NCBIfam" id="NF040521">
    <property type="entry name" value="C45_proenzyme"/>
    <property type="match status" value="1"/>
</dbReference>
<dbReference type="RefSeq" id="WP_070068487.1">
    <property type="nucleotide sequence ID" value="NZ_MKKK01000001.1"/>
</dbReference>
<dbReference type="Proteomes" id="UP000185895">
    <property type="component" value="Unassembled WGS sequence"/>
</dbReference>
<dbReference type="Gene3D" id="3.60.60.10">
    <property type="entry name" value="Penicillin V Acylase, Chain A"/>
    <property type="match status" value="1"/>
</dbReference>
<name>A0A1E7RFV2_9GAMM</name>
<sequence>MHCQFEAIREDVPGSRWQALFQKRWPGYCRWFLRDSHHFRPSYLSCRRALKTYMPELVPLYEQLVNLAGEGDLEARFLSLWCPPSYITGCTQAVWHDPQGLQQPMLIRNYDYVPALLEGSWLATRWCGQSVLAMSDCLWGVLDGINESGLVASLTYGGSREIGEGFGIPLVLRYVLEVATSTAEAIVILKRIPVHMSYNVSLLDRQGHWATVFLGPNRQAEVLYQPVVANHQHQIQWPAHARATKTLEREAALNNIVKKSMDCHAIERALLKPPLFQTSYNKGYGTLYTARYNPYDLTAELIWPNQRWLQHCQDIQEGSYLVDFGYSY</sequence>
<evidence type="ECO:0000259" key="1">
    <source>
        <dbReference type="Pfam" id="PF03417"/>
    </source>
</evidence>
<proteinExistence type="predicted"/>
<protein>
    <recommendedName>
        <fullName evidence="1">Peptidase C45 hydrolase domain-containing protein</fullName>
    </recommendedName>
</protein>
<dbReference type="Pfam" id="PF03417">
    <property type="entry name" value="AAT"/>
    <property type="match status" value="1"/>
</dbReference>
<dbReference type="STRING" id="1262585.BJI46_00875"/>
<comment type="caution">
    <text evidence="2">The sequence shown here is derived from an EMBL/GenBank/DDBJ whole genome shotgun (WGS) entry which is preliminary data.</text>
</comment>
<dbReference type="OrthoDB" id="8617387at2"/>
<gene>
    <name evidence="2" type="ORF">BJI46_00875</name>
</gene>
<evidence type="ECO:0000313" key="3">
    <source>
        <dbReference type="Proteomes" id="UP000185895"/>
    </source>
</evidence>
<dbReference type="SUPFAM" id="SSF56235">
    <property type="entry name" value="N-terminal nucleophile aminohydrolases (Ntn hydrolases)"/>
    <property type="match status" value="1"/>
</dbReference>
<keyword evidence="3" id="KW-1185">Reference proteome</keyword>
<dbReference type="InterPro" id="IPR047794">
    <property type="entry name" value="C45_proenzyme-like"/>
</dbReference>
<organism evidence="2 3">
    <name type="scientific">Acinetobacter qingfengensis</name>
    <dbReference type="NCBI Taxonomy" id="1262585"/>
    <lineage>
        <taxon>Bacteria</taxon>
        <taxon>Pseudomonadati</taxon>
        <taxon>Pseudomonadota</taxon>
        <taxon>Gammaproteobacteria</taxon>
        <taxon>Moraxellales</taxon>
        <taxon>Moraxellaceae</taxon>
        <taxon>Acinetobacter</taxon>
    </lineage>
</organism>
<dbReference type="InterPro" id="IPR005079">
    <property type="entry name" value="Peptidase_C45_hydrolase"/>
</dbReference>
<reference evidence="2 3" key="1">
    <citation type="submission" date="2016-09" db="EMBL/GenBank/DDBJ databases">
        <authorList>
            <person name="Capua I."/>
            <person name="De Benedictis P."/>
            <person name="Joannis T."/>
            <person name="Lombin L.H."/>
            <person name="Cattoli G."/>
        </authorList>
    </citation>
    <scope>NUCLEOTIDE SEQUENCE [LARGE SCALE GENOMIC DNA]</scope>
    <source>
        <strain evidence="2 3">ANC 4671</strain>
    </source>
</reference>